<comment type="caution">
    <text evidence="2">The sequence shown here is derived from an EMBL/GenBank/DDBJ whole genome shotgun (WGS) entry which is preliminary data.</text>
</comment>
<protein>
    <submittedName>
        <fullName evidence="2">Uncharacterized protein</fullName>
    </submittedName>
</protein>
<dbReference type="EMBL" id="BGZK01000541">
    <property type="protein sequence ID" value="GBP49293.1"/>
    <property type="molecule type" value="Genomic_DNA"/>
</dbReference>
<feature type="region of interest" description="Disordered" evidence="1">
    <location>
        <begin position="1"/>
        <end position="28"/>
    </location>
</feature>
<evidence type="ECO:0000313" key="3">
    <source>
        <dbReference type="Proteomes" id="UP000299102"/>
    </source>
</evidence>
<evidence type="ECO:0000256" key="1">
    <source>
        <dbReference type="SAM" id="MobiDB-lite"/>
    </source>
</evidence>
<gene>
    <name evidence="2" type="ORF">EVAR_102236_1</name>
</gene>
<evidence type="ECO:0000313" key="2">
    <source>
        <dbReference type="EMBL" id="GBP49293.1"/>
    </source>
</evidence>
<proteinExistence type="predicted"/>
<accession>A0A4C1WE06</accession>
<reference evidence="2 3" key="1">
    <citation type="journal article" date="2019" name="Commun. Biol.">
        <title>The bagworm genome reveals a unique fibroin gene that provides high tensile strength.</title>
        <authorList>
            <person name="Kono N."/>
            <person name="Nakamura H."/>
            <person name="Ohtoshi R."/>
            <person name="Tomita M."/>
            <person name="Numata K."/>
            <person name="Arakawa K."/>
        </authorList>
    </citation>
    <scope>NUCLEOTIDE SEQUENCE [LARGE SCALE GENOMIC DNA]</scope>
</reference>
<organism evidence="2 3">
    <name type="scientific">Eumeta variegata</name>
    <name type="common">Bagworm moth</name>
    <name type="synonym">Eumeta japonica</name>
    <dbReference type="NCBI Taxonomy" id="151549"/>
    <lineage>
        <taxon>Eukaryota</taxon>
        <taxon>Metazoa</taxon>
        <taxon>Ecdysozoa</taxon>
        <taxon>Arthropoda</taxon>
        <taxon>Hexapoda</taxon>
        <taxon>Insecta</taxon>
        <taxon>Pterygota</taxon>
        <taxon>Neoptera</taxon>
        <taxon>Endopterygota</taxon>
        <taxon>Lepidoptera</taxon>
        <taxon>Glossata</taxon>
        <taxon>Ditrysia</taxon>
        <taxon>Tineoidea</taxon>
        <taxon>Psychidae</taxon>
        <taxon>Oiketicinae</taxon>
        <taxon>Eumeta</taxon>
    </lineage>
</organism>
<sequence>MNPVSLEDDLRRDMPLSPPRRPSADGTFDRTANAVTEFVTNGLKISLRHRAPLIELEHYTFRFISYALDQSASTMR</sequence>
<keyword evidence="3" id="KW-1185">Reference proteome</keyword>
<dbReference type="AlphaFoldDB" id="A0A4C1WE06"/>
<dbReference type="Proteomes" id="UP000299102">
    <property type="component" value="Unassembled WGS sequence"/>
</dbReference>
<name>A0A4C1WE06_EUMVA</name>